<gene>
    <name evidence="1" type="ORF">AC631_04351</name>
</gene>
<organism evidence="1 2">
    <name type="scientific">Debaryomyces fabryi</name>
    <dbReference type="NCBI Taxonomy" id="58627"/>
    <lineage>
        <taxon>Eukaryota</taxon>
        <taxon>Fungi</taxon>
        <taxon>Dikarya</taxon>
        <taxon>Ascomycota</taxon>
        <taxon>Saccharomycotina</taxon>
        <taxon>Pichiomycetes</taxon>
        <taxon>Debaryomycetaceae</taxon>
        <taxon>Debaryomyces</taxon>
    </lineage>
</organism>
<keyword evidence="2" id="KW-1185">Reference proteome</keyword>
<dbReference type="RefSeq" id="XP_015465973.1">
    <property type="nucleotide sequence ID" value="XM_015613180.1"/>
</dbReference>
<sequence>MSFRTEVALAVLQELIPEESRKLQALVNGYNDGSVYERNSKILLKKILERVIHDCDSKRMLEYNDDNCQITQNRKKSIGILYNNKKTIAQKTMLDL</sequence>
<dbReference type="Proteomes" id="UP000054251">
    <property type="component" value="Unassembled WGS sequence"/>
</dbReference>
<name>A0A0V1PV60_9ASCO</name>
<evidence type="ECO:0000313" key="2">
    <source>
        <dbReference type="Proteomes" id="UP000054251"/>
    </source>
</evidence>
<protein>
    <submittedName>
        <fullName evidence="1">Uncharacterized protein</fullName>
    </submittedName>
</protein>
<dbReference type="GeneID" id="26841360"/>
<reference evidence="1 2" key="1">
    <citation type="submission" date="2015-11" db="EMBL/GenBank/DDBJ databases">
        <title>The genome of Debaryomyces fabryi.</title>
        <authorList>
            <person name="Tafer H."/>
            <person name="Lopandic K."/>
        </authorList>
    </citation>
    <scope>NUCLEOTIDE SEQUENCE [LARGE SCALE GENOMIC DNA]</scope>
    <source>
        <strain evidence="1 2">CBS 789</strain>
    </source>
</reference>
<comment type="caution">
    <text evidence="1">The sequence shown here is derived from an EMBL/GenBank/DDBJ whole genome shotgun (WGS) entry which is preliminary data.</text>
</comment>
<accession>A0A0V1PV60</accession>
<evidence type="ECO:0000313" key="1">
    <source>
        <dbReference type="EMBL" id="KRZ99870.1"/>
    </source>
</evidence>
<proteinExistence type="predicted"/>
<dbReference type="EMBL" id="LMYN01000115">
    <property type="protein sequence ID" value="KRZ99870.1"/>
    <property type="molecule type" value="Genomic_DNA"/>
</dbReference>
<dbReference type="AlphaFoldDB" id="A0A0V1PV60"/>